<feature type="region of interest" description="Disordered" evidence="4">
    <location>
        <begin position="180"/>
        <end position="287"/>
    </location>
</feature>
<dbReference type="OrthoDB" id="247013at2759"/>
<evidence type="ECO:0000256" key="2">
    <source>
        <dbReference type="ARBA" id="ARBA00015157"/>
    </source>
</evidence>
<evidence type="ECO:0000256" key="3">
    <source>
        <dbReference type="ARBA" id="ARBA00030367"/>
    </source>
</evidence>
<dbReference type="EMBL" id="CAJPIZ010027784">
    <property type="protein sequence ID" value="CAG2119323.1"/>
    <property type="molecule type" value="Genomic_DNA"/>
</dbReference>
<feature type="compositionally biased region" description="Low complexity" evidence="4">
    <location>
        <begin position="244"/>
        <end position="269"/>
    </location>
</feature>
<proteinExistence type="inferred from homology"/>
<dbReference type="InterPro" id="IPR006735">
    <property type="entry name" value="Rtf2"/>
</dbReference>
<dbReference type="InterPro" id="IPR027799">
    <property type="entry name" value="Rtf2_RING-finger"/>
</dbReference>
<feature type="compositionally biased region" description="Basic and acidic residues" evidence="4">
    <location>
        <begin position="270"/>
        <end position="287"/>
    </location>
</feature>
<dbReference type="GO" id="GO:0006274">
    <property type="term" value="P:DNA replication termination"/>
    <property type="evidence" value="ECO:0007669"/>
    <property type="project" value="TreeGrafter"/>
</dbReference>
<name>A0A7R9QEH4_9ACAR</name>
<sequence length="316" mass="35031">MGCDGGTIPKRDELVRTKQRREQTDRTVELVAKWHYCAISTAKLVEPMVSCELGRLYNKVAVIEYLLDKTSTPNASLCQHIRSLKDVKPLNLTVKTDYNDKKPEIDGQYIDTQDSKFVCPVVGIEMNGKYKFCYIRSCGCVMSERALREVKSDTCHKCNKEYLADDVIVINGTDDEVKQLESRMNERRAKAKDSKKSRKRKATEVETDAGPQLKTSDSKTTASSSTSATEVETDAGPQLKTSDTKTTASSSPSVASTSGTASASKTTTKPIDKSSKDYSVAKDPKASETYKSLFTSHKSAKDRPTAHWVTFNPCYN</sequence>
<dbReference type="PANTHER" id="PTHR12775">
    <property type="entry name" value="PROTEIN C20ORF43 HOMOLOG"/>
    <property type="match status" value="1"/>
</dbReference>
<comment type="similarity">
    <text evidence="1">Belongs to the rtf2 family.</text>
</comment>
<evidence type="ECO:0000313" key="6">
    <source>
        <dbReference type="Proteomes" id="UP000759131"/>
    </source>
</evidence>
<evidence type="ECO:0000256" key="1">
    <source>
        <dbReference type="ARBA" id="ARBA00009885"/>
    </source>
</evidence>
<evidence type="ECO:0000256" key="4">
    <source>
        <dbReference type="SAM" id="MobiDB-lite"/>
    </source>
</evidence>
<dbReference type="EMBL" id="OC882359">
    <property type="protein sequence ID" value="CAD7642719.1"/>
    <property type="molecule type" value="Genomic_DNA"/>
</dbReference>
<dbReference type="AlphaFoldDB" id="A0A7R9QEH4"/>
<dbReference type="CDD" id="cd16653">
    <property type="entry name" value="RING-like_Rtf2"/>
    <property type="match status" value="1"/>
</dbReference>
<dbReference type="Proteomes" id="UP000759131">
    <property type="component" value="Unassembled WGS sequence"/>
</dbReference>
<evidence type="ECO:0000313" key="5">
    <source>
        <dbReference type="EMBL" id="CAD7642719.1"/>
    </source>
</evidence>
<protein>
    <recommendedName>
        <fullName evidence="2">Replication termination factor 2</fullName>
    </recommendedName>
    <alternativeName>
        <fullName evidence="3">Replication termination factor 2 domain-containing protein 1</fullName>
    </alternativeName>
</protein>
<dbReference type="PANTHER" id="PTHR12775:SF0">
    <property type="entry name" value="REPLICATION TERMINATION FACTOR 2"/>
    <property type="match status" value="1"/>
</dbReference>
<gene>
    <name evidence="5" type="ORF">OSB1V03_LOCUS19272</name>
</gene>
<feature type="compositionally biased region" description="Low complexity" evidence="4">
    <location>
        <begin position="214"/>
        <end position="230"/>
    </location>
</feature>
<reference evidence="5" key="1">
    <citation type="submission" date="2020-11" db="EMBL/GenBank/DDBJ databases">
        <authorList>
            <person name="Tran Van P."/>
        </authorList>
    </citation>
    <scope>NUCLEOTIDE SEQUENCE</scope>
</reference>
<accession>A0A7R9QEH4</accession>
<dbReference type="Pfam" id="PF04641">
    <property type="entry name" value="Rtf2"/>
    <property type="match status" value="1"/>
</dbReference>
<feature type="compositionally biased region" description="Basic and acidic residues" evidence="4">
    <location>
        <begin position="180"/>
        <end position="194"/>
    </location>
</feature>
<keyword evidence="6" id="KW-1185">Reference proteome</keyword>
<dbReference type="GO" id="GO:0005634">
    <property type="term" value="C:nucleus"/>
    <property type="evidence" value="ECO:0007669"/>
    <property type="project" value="TreeGrafter"/>
</dbReference>
<organism evidence="5">
    <name type="scientific">Medioppia subpectinata</name>
    <dbReference type="NCBI Taxonomy" id="1979941"/>
    <lineage>
        <taxon>Eukaryota</taxon>
        <taxon>Metazoa</taxon>
        <taxon>Ecdysozoa</taxon>
        <taxon>Arthropoda</taxon>
        <taxon>Chelicerata</taxon>
        <taxon>Arachnida</taxon>
        <taxon>Acari</taxon>
        <taxon>Acariformes</taxon>
        <taxon>Sarcoptiformes</taxon>
        <taxon>Oribatida</taxon>
        <taxon>Brachypylina</taxon>
        <taxon>Oppioidea</taxon>
        <taxon>Oppiidae</taxon>
        <taxon>Medioppia</taxon>
    </lineage>
</organism>